<dbReference type="GO" id="GO:0005886">
    <property type="term" value="C:plasma membrane"/>
    <property type="evidence" value="ECO:0007669"/>
    <property type="project" value="UniProtKB-SubCell"/>
</dbReference>
<dbReference type="PRINTS" id="PR00344">
    <property type="entry name" value="BCTRLSENSOR"/>
</dbReference>
<evidence type="ECO:0000256" key="10">
    <source>
        <dbReference type="ARBA" id="ARBA00022840"/>
    </source>
</evidence>
<dbReference type="InterPro" id="IPR033479">
    <property type="entry name" value="dCache_1"/>
</dbReference>
<evidence type="ECO:0000256" key="7">
    <source>
        <dbReference type="ARBA" id="ARBA00022692"/>
    </source>
</evidence>
<feature type="transmembrane region" description="Helical" evidence="14">
    <location>
        <begin position="283"/>
        <end position="305"/>
    </location>
</feature>
<accession>A0A6B8RVM9</accession>
<dbReference type="SUPFAM" id="SSF55874">
    <property type="entry name" value="ATPase domain of HSP90 chaperone/DNA topoisomerase II/histidine kinase"/>
    <property type="match status" value="1"/>
</dbReference>
<gene>
    <name evidence="17" type="ORF">EHS13_33855</name>
</gene>
<protein>
    <recommendedName>
        <fullName evidence="3">histidine kinase</fullName>
        <ecNumber evidence="3">2.7.13.3</ecNumber>
    </recommendedName>
</protein>
<dbReference type="EC" id="2.7.13.3" evidence="3"/>
<dbReference type="InterPro" id="IPR005467">
    <property type="entry name" value="His_kinase_dom"/>
</dbReference>
<dbReference type="SMART" id="SM00304">
    <property type="entry name" value="HAMP"/>
    <property type="match status" value="1"/>
</dbReference>
<evidence type="ECO:0000256" key="4">
    <source>
        <dbReference type="ARBA" id="ARBA00022475"/>
    </source>
</evidence>
<evidence type="ECO:0000256" key="8">
    <source>
        <dbReference type="ARBA" id="ARBA00022741"/>
    </source>
</evidence>
<dbReference type="GO" id="GO:0000155">
    <property type="term" value="F:phosphorelay sensor kinase activity"/>
    <property type="evidence" value="ECO:0007669"/>
    <property type="project" value="InterPro"/>
</dbReference>
<reference evidence="18" key="1">
    <citation type="submission" date="2018-11" db="EMBL/GenBank/DDBJ databases">
        <title>Complete genome sequence of Paenibacillus sp. ML311-T8.</title>
        <authorList>
            <person name="Nam Y.-D."/>
            <person name="Kang J."/>
            <person name="Chung W.-H."/>
            <person name="Park Y.S."/>
        </authorList>
    </citation>
    <scope>NUCLEOTIDE SEQUENCE [LARGE SCALE GENOMIC DNA]</scope>
    <source>
        <strain evidence="18">ML311-T8</strain>
    </source>
</reference>
<evidence type="ECO:0000256" key="13">
    <source>
        <dbReference type="ARBA" id="ARBA00023136"/>
    </source>
</evidence>
<keyword evidence="7 14" id="KW-0812">Transmembrane</keyword>
<dbReference type="OrthoDB" id="9759607at2"/>
<feature type="domain" description="HAMP" evidence="16">
    <location>
        <begin position="306"/>
        <end position="362"/>
    </location>
</feature>
<dbReference type="InterPro" id="IPR003660">
    <property type="entry name" value="HAMP_dom"/>
</dbReference>
<evidence type="ECO:0000256" key="11">
    <source>
        <dbReference type="ARBA" id="ARBA00022989"/>
    </source>
</evidence>
<dbReference type="Pfam" id="PF00512">
    <property type="entry name" value="HisKA"/>
    <property type="match status" value="1"/>
</dbReference>
<evidence type="ECO:0000256" key="1">
    <source>
        <dbReference type="ARBA" id="ARBA00000085"/>
    </source>
</evidence>
<keyword evidence="5" id="KW-0597">Phosphoprotein</keyword>
<keyword evidence="18" id="KW-1185">Reference proteome</keyword>
<dbReference type="InterPro" id="IPR052162">
    <property type="entry name" value="Sensor_kinase/Photoreceptor"/>
</dbReference>
<evidence type="ECO:0000256" key="9">
    <source>
        <dbReference type="ARBA" id="ARBA00022777"/>
    </source>
</evidence>
<evidence type="ECO:0000313" key="18">
    <source>
        <dbReference type="Proteomes" id="UP000426246"/>
    </source>
</evidence>
<keyword evidence="9" id="KW-0418">Kinase</keyword>
<keyword evidence="11 14" id="KW-1133">Transmembrane helix</keyword>
<dbReference type="Proteomes" id="UP000426246">
    <property type="component" value="Chromosome"/>
</dbReference>
<dbReference type="KEGG" id="ppsc:EHS13_33855"/>
<evidence type="ECO:0000256" key="12">
    <source>
        <dbReference type="ARBA" id="ARBA00023012"/>
    </source>
</evidence>
<evidence type="ECO:0000259" key="16">
    <source>
        <dbReference type="PROSITE" id="PS50885"/>
    </source>
</evidence>
<dbReference type="EMBL" id="CP034235">
    <property type="protein sequence ID" value="QGQ99493.1"/>
    <property type="molecule type" value="Genomic_DNA"/>
</dbReference>
<dbReference type="Gene3D" id="6.10.340.10">
    <property type="match status" value="1"/>
</dbReference>
<comment type="subcellular location">
    <subcellularLocation>
        <location evidence="2">Cell membrane</location>
        <topology evidence="2">Multi-pass membrane protein</topology>
    </subcellularLocation>
</comment>
<dbReference type="InterPro" id="IPR036890">
    <property type="entry name" value="HATPase_C_sf"/>
</dbReference>
<evidence type="ECO:0000259" key="15">
    <source>
        <dbReference type="PROSITE" id="PS50109"/>
    </source>
</evidence>
<dbReference type="Pfam" id="PF02743">
    <property type="entry name" value="dCache_1"/>
    <property type="match status" value="1"/>
</dbReference>
<feature type="domain" description="Histidine kinase" evidence="15">
    <location>
        <begin position="384"/>
        <end position="598"/>
    </location>
</feature>
<dbReference type="InterPro" id="IPR003594">
    <property type="entry name" value="HATPase_dom"/>
</dbReference>
<keyword evidence="10" id="KW-0067">ATP-binding</keyword>
<comment type="catalytic activity">
    <reaction evidence="1">
        <text>ATP + protein L-histidine = ADP + protein N-phospho-L-histidine.</text>
        <dbReference type="EC" id="2.7.13.3"/>
    </reaction>
</comment>
<evidence type="ECO:0000256" key="14">
    <source>
        <dbReference type="SAM" id="Phobius"/>
    </source>
</evidence>
<proteinExistence type="predicted"/>
<dbReference type="CDD" id="cd12914">
    <property type="entry name" value="PDC1_DGC_like"/>
    <property type="match status" value="1"/>
</dbReference>
<dbReference type="SMART" id="SM00387">
    <property type="entry name" value="HATPase_c"/>
    <property type="match status" value="1"/>
</dbReference>
<dbReference type="CDD" id="cd00082">
    <property type="entry name" value="HisKA"/>
    <property type="match status" value="1"/>
</dbReference>
<dbReference type="PROSITE" id="PS50109">
    <property type="entry name" value="HIS_KIN"/>
    <property type="match status" value="1"/>
</dbReference>
<dbReference type="PANTHER" id="PTHR43304">
    <property type="entry name" value="PHYTOCHROME-LIKE PROTEIN CPH1"/>
    <property type="match status" value="1"/>
</dbReference>
<dbReference type="InterPro" id="IPR004358">
    <property type="entry name" value="Sig_transdc_His_kin-like_C"/>
</dbReference>
<dbReference type="FunFam" id="3.30.565.10:FF:000006">
    <property type="entry name" value="Sensor histidine kinase WalK"/>
    <property type="match status" value="1"/>
</dbReference>
<dbReference type="AlphaFoldDB" id="A0A6B8RVM9"/>
<evidence type="ECO:0000256" key="3">
    <source>
        <dbReference type="ARBA" id="ARBA00012438"/>
    </source>
</evidence>
<dbReference type="PANTHER" id="PTHR43304:SF1">
    <property type="entry name" value="PAC DOMAIN-CONTAINING PROTEIN"/>
    <property type="match status" value="1"/>
</dbReference>
<dbReference type="InterPro" id="IPR029151">
    <property type="entry name" value="Sensor-like_sf"/>
</dbReference>
<evidence type="ECO:0000256" key="2">
    <source>
        <dbReference type="ARBA" id="ARBA00004651"/>
    </source>
</evidence>
<dbReference type="GO" id="GO:0005524">
    <property type="term" value="F:ATP binding"/>
    <property type="evidence" value="ECO:0007669"/>
    <property type="project" value="UniProtKB-KW"/>
</dbReference>
<keyword evidence="12" id="KW-0902">Two-component regulatory system</keyword>
<keyword evidence="6" id="KW-0808">Transferase</keyword>
<dbReference type="Gene3D" id="3.30.450.20">
    <property type="entry name" value="PAS domain"/>
    <property type="match status" value="1"/>
</dbReference>
<dbReference type="Gene3D" id="3.30.565.10">
    <property type="entry name" value="Histidine kinase-like ATPase, C-terminal domain"/>
    <property type="match status" value="1"/>
</dbReference>
<organism evidence="17 18">
    <name type="scientific">Paenibacillus psychroresistens</name>
    <dbReference type="NCBI Taxonomy" id="1778678"/>
    <lineage>
        <taxon>Bacteria</taxon>
        <taxon>Bacillati</taxon>
        <taxon>Bacillota</taxon>
        <taxon>Bacilli</taxon>
        <taxon>Bacillales</taxon>
        <taxon>Paenibacillaceae</taxon>
        <taxon>Paenibacillus</taxon>
    </lineage>
</organism>
<dbReference type="SUPFAM" id="SSF103190">
    <property type="entry name" value="Sensory domain-like"/>
    <property type="match status" value="1"/>
</dbReference>
<keyword evidence="4" id="KW-1003">Cell membrane</keyword>
<keyword evidence="8" id="KW-0547">Nucleotide-binding</keyword>
<name>A0A6B8RVM9_9BACL</name>
<dbReference type="Pfam" id="PF02518">
    <property type="entry name" value="HATPase_c"/>
    <property type="match status" value="1"/>
</dbReference>
<dbReference type="RefSeq" id="WP_155704660.1">
    <property type="nucleotide sequence ID" value="NZ_CP034235.1"/>
</dbReference>
<dbReference type="Gene3D" id="1.10.287.130">
    <property type="match status" value="1"/>
</dbReference>
<evidence type="ECO:0000256" key="6">
    <source>
        <dbReference type="ARBA" id="ARBA00022679"/>
    </source>
</evidence>
<keyword evidence="13 14" id="KW-0472">Membrane</keyword>
<dbReference type="CDD" id="cd06225">
    <property type="entry name" value="HAMP"/>
    <property type="match status" value="1"/>
</dbReference>
<dbReference type="SMART" id="SM00388">
    <property type="entry name" value="HisKA"/>
    <property type="match status" value="1"/>
</dbReference>
<dbReference type="InterPro" id="IPR003661">
    <property type="entry name" value="HisK_dim/P_dom"/>
</dbReference>
<evidence type="ECO:0000313" key="17">
    <source>
        <dbReference type="EMBL" id="QGQ99493.1"/>
    </source>
</evidence>
<dbReference type="PROSITE" id="PS50885">
    <property type="entry name" value="HAMP"/>
    <property type="match status" value="1"/>
</dbReference>
<evidence type="ECO:0000256" key="5">
    <source>
        <dbReference type="ARBA" id="ARBA00022553"/>
    </source>
</evidence>
<sequence>MRFLIYWLRLKGLKERMRFLGISLVLLVGLLTITSYSFTQYRQTETNQINSMRMNGAIQQTTIDSWFATRASEIRILANLQTYKNIDLDSIQQNMNFFMKNQHEFEALSYVNKEGIVEFSTMNQIGVYFSDRTFYDEALKGKEYISDVLMGKVSKQPTILFSAPIIDVNNQFLGAVYGTVTLETIDHFMDQFQNGNSGESYLMDTNGYLITDSRFAENRKKLEFKNESEILKRAKIGIESAAVYTNYRSNQVFGTYQLVNNSKWIAVSEIEKNEVLHSFYQQLMVMSVIIFIVLAIGLIGMLQLAKHIEQPIQMLLRGVSRLQNGEYDYQIHYSDLKTAPMELIQLCEAFNQMSQNIHENELQLKQQKEDLAVSNGELEQFAYVASHDLQEPLRMVASYVQLLAKRYKGKLDQDADDFIHYAVDGSQRMQSLINDLLAFSRVGSKGKEFKIVDLGIVLQHVLANLQQAILENGAVITHDTLPTLTADPTQIAQLLQNLIGNAIKFNDASRIPTIHIGVQRVGEDWQISVQDNGIGFDSQYKERIFLIFQRLHTKSKYSGTGIGLSICKKIVERHGGKIWVESEMGLSTTFYFKLPDRGDQQI</sequence>
<dbReference type="InterPro" id="IPR036097">
    <property type="entry name" value="HisK_dim/P_sf"/>
</dbReference>
<dbReference type="SUPFAM" id="SSF47384">
    <property type="entry name" value="Homodimeric domain of signal transducing histidine kinase"/>
    <property type="match status" value="1"/>
</dbReference>